<dbReference type="HOGENOM" id="CLU_113686_0_0_11"/>
<feature type="region of interest" description="Disordered" evidence="1">
    <location>
        <begin position="186"/>
        <end position="210"/>
    </location>
</feature>
<evidence type="ECO:0000256" key="1">
    <source>
        <dbReference type="SAM" id="MobiDB-lite"/>
    </source>
</evidence>
<feature type="signal peptide" evidence="2">
    <location>
        <begin position="1"/>
        <end position="22"/>
    </location>
</feature>
<evidence type="ECO:0000256" key="2">
    <source>
        <dbReference type="SAM" id="SignalP"/>
    </source>
</evidence>
<feature type="region of interest" description="Disordered" evidence="1">
    <location>
        <begin position="107"/>
        <end position="141"/>
    </location>
</feature>
<dbReference type="Gene3D" id="3.10.450.40">
    <property type="match status" value="1"/>
</dbReference>
<evidence type="ECO:0000313" key="4">
    <source>
        <dbReference type="Proteomes" id="UP000007947"/>
    </source>
</evidence>
<reference evidence="3 4" key="1">
    <citation type="submission" date="2011-05" db="EMBL/GenBank/DDBJ databases">
        <title>Whole genome sequence of Microlunatus phosphovorus NM-1.</title>
        <authorList>
            <person name="Hosoyama A."/>
            <person name="Sasaki K."/>
            <person name="Harada T."/>
            <person name="Igarashi R."/>
            <person name="Kawakoshi A."/>
            <person name="Sasagawa M."/>
            <person name="Fukada J."/>
            <person name="Nakamura S."/>
            <person name="Katano Y."/>
            <person name="Hanada S."/>
            <person name="Kamagata Y."/>
            <person name="Nakamura N."/>
            <person name="Yamazaki S."/>
            <person name="Fujita N."/>
        </authorList>
    </citation>
    <scope>NUCLEOTIDE SEQUENCE [LARGE SCALE GENOMIC DNA]</scope>
    <source>
        <strain evidence="4">ATCC 700054 / DSM 10555 / JCM 9379 / NBRC 101784 / NCIMB 13414 / VKM Ac-1990 / NM-1</strain>
    </source>
</reference>
<dbReference type="STRING" id="1032480.MLP_24540"/>
<sequence>MQFSTNSFVRPLAIGAATIALAVTVGCSAPDESPTSSPVPANTSSAPASAPASPSASSSPDTTGSSTAAESNDAMVAAGRLAAKEINGGTVVSIESERDGWEVHVVTSDGGEQQLRTDPSGTRVVSGPADDRPDADDKAENKSFSSVDIDFVRAVEVTVGEISDAQINELNLDTENRRIVWEADVSTGSQQRTVQIDATSGEVLSNRADD</sequence>
<dbReference type="Proteomes" id="UP000007947">
    <property type="component" value="Chromosome"/>
</dbReference>
<feature type="chain" id="PRO_5003335058" description="PepSY domain-containing protein" evidence="2">
    <location>
        <begin position="23"/>
        <end position="210"/>
    </location>
</feature>
<feature type="compositionally biased region" description="Polar residues" evidence="1">
    <location>
        <begin position="186"/>
        <end position="198"/>
    </location>
</feature>
<protein>
    <recommendedName>
        <fullName evidence="5">PepSY domain-containing protein</fullName>
    </recommendedName>
</protein>
<dbReference type="KEGG" id="mph:MLP_24540"/>
<name>F5XFR1_MICPN</name>
<feature type="compositionally biased region" description="Basic and acidic residues" evidence="1">
    <location>
        <begin position="129"/>
        <end position="141"/>
    </location>
</feature>
<keyword evidence="4" id="KW-1185">Reference proteome</keyword>
<feature type="compositionally biased region" description="Polar residues" evidence="1">
    <location>
        <begin position="110"/>
        <end position="120"/>
    </location>
</feature>
<feature type="region of interest" description="Disordered" evidence="1">
    <location>
        <begin position="27"/>
        <end position="72"/>
    </location>
</feature>
<evidence type="ECO:0000313" key="3">
    <source>
        <dbReference type="EMBL" id="BAK35468.1"/>
    </source>
</evidence>
<organism evidence="3 4">
    <name type="scientific">Microlunatus phosphovorus (strain ATCC 700054 / DSM 10555 / JCM 9379 / NBRC 101784 / NCIMB 13414 / VKM Ac-1990 / NM-1)</name>
    <dbReference type="NCBI Taxonomy" id="1032480"/>
    <lineage>
        <taxon>Bacteria</taxon>
        <taxon>Bacillati</taxon>
        <taxon>Actinomycetota</taxon>
        <taxon>Actinomycetes</taxon>
        <taxon>Propionibacteriales</taxon>
        <taxon>Propionibacteriaceae</taxon>
        <taxon>Microlunatus</taxon>
    </lineage>
</organism>
<dbReference type="eggNOG" id="COG3212">
    <property type="taxonomic scope" value="Bacteria"/>
</dbReference>
<proteinExistence type="predicted"/>
<accession>F5XFR1</accession>
<dbReference type="AlphaFoldDB" id="F5XFR1"/>
<evidence type="ECO:0008006" key="5">
    <source>
        <dbReference type="Google" id="ProtNLM"/>
    </source>
</evidence>
<dbReference type="EMBL" id="AP012204">
    <property type="protein sequence ID" value="BAK35468.1"/>
    <property type="molecule type" value="Genomic_DNA"/>
</dbReference>
<gene>
    <name evidence="3" type="ordered locus">MLP_24540</name>
</gene>
<keyword evidence="2" id="KW-0732">Signal</keyword>
<feature type="compositionally biased region" description="Low complexity" evidence="1">
    <location>
        <begin position="33"/>
        <end position="69"/>
    </location>
</feature>